<dbReference type="InterPro" id="IPR036390">
    <property type="entry name" value="WH_DNA-bd_sf"/>
</dbReference>
<accession>A0A3A4KZF9</accession>
<evidence type="ECO:0000259" key="1">
    <source>
        <dbReference type="SMART" id="SM00418"/>
    </source>
</evidence>
<feature type="domain" description="HTH arsR-type" evidence="1">
    <location>
        <begin position="15"/>
        <end position="93"/>
    </location>
</feature>
<organism evidence="2 3">
    <name type="scientific">Nocardia panacis</name>
    <dbReference type="NCBI Taxonomy" id="2340916"/>
    <lineage>
        <taxon>Bacteria</taxon>
        <taxon>Bacillati</taxon>
        <taxon>Actinomycetota</taxon>
        <taxon>Actinomycetes</taxon>
        <taxon>Mycobacteriales</taxon>
        <taxon>Nocardiaceae</taxon>
        <taxon>Nocardia</taxon>
    </lineage>
</organism>
<dbReference type="InterPro" id="IPR036388">
    <property type="entry name" value="WH-like_DNA-bd_sf"/>
</dbReference>
<dbReference type="Pfam" id="PF12840">
    <property type="entry name" value="HTH_20"/>
    <property type="match status" value="1"/>
</dbReference>
<dbReference type="Gene3D" id="1.10.10.10">
    <property type="entry name" value="Winged helix-like DNA-binding domain superfamily/Winged helix DNA-binding domain"/>
    <property type="match status" value="1"/>
</dbReference>
<dbReference type="SMART" id="SM00418">
    <property type="entry name" value="HTH_ARSR"/>
    <property type="match status" value="1"/>
</dbReference>
<dbReference type="InterPro" id="IPR011991">
    <property type="entry name" value="ArsR-like_HTH"/>
</dbReference>
<protein>
    <submittedName>
        <fullName evidence="2">ArsR family transcriptional regulator</fullName>
    </submittedName>
</protein>
<reference evidence="2 3" key="1">
    <citation type="submission" date="2018-09" db="EMBL/GenBank/DDBJ databases">
        <title>YIM PH21274 draft genome.</title>
        <authorList>
            <person name="Miao C."/>
        </authorList>
    </citation>
    <scope>NUCLEOTIDE SEQUENCE [LARGE SCALE GENOMIC DNA]</scope>
    <source>
        <strain evidence="2 3">YIM PH 21724</strain>
    </source>
</reference>
<dbReference type="SUPFAM" id="SSF46785">
    <property type="entry name" value="Winged helix' DNA-binding domain"/>
    <property type="match status" value="1"/>
</dbReference>
<keyword evidence="3" id="KW-1185">Reference proteome</keyword>
<name>A0A3A4KZF9_9NOCA</name>
<proteinExistence type="predicted"/>
<dbReference type="EMBL" id="QZFU01000010">
    <property type="protein sequence ID" value="RJO79344.1"/>
    <property type="molecule type" value="Genomic_DNA"/>
</dbReference>
<dbReference type="RefSeq" id="WP_120037777.1">
    <property type="nucleotide sequence ID" value="NZ_QZFU01000010.1"/>
</dbReference>
<evidence type="ECO:0000313" key="2">
    <source>
        <dbReference type="EMBL" id="RJO79344.1"/>
    </source>
</evidence>
<dbReference type="CDD" id="cd00090">
    <property type="entry name" value="HTH_ARSR"/>
    <property type="match status" value="1"/>
</dbReference>
<dbReference type="Gene3D" id="6.10.140.2180">
    <property type="match status" value="1"/>
</dbReference>
<dbReference type="GO" id="GO:0003700">
    <property type="term" value="F:DNA-binding transcription factor activity"/>
    <property type="evidence" value="ECO:0007669"/>
    <property type="project" value="InterPro"/>
</dbReference>
<dbReference type="AlphaFoldDB" id="A0A3A4KZF9"/>
<evidence type="ECO:0000313" key="3">
    <source>
        <dbReference type="Proteomes" id="UP000266677"/>
    </source>
</evidence>
<dbReference type="OrthoDB" id="5949858at2"/>
<gene>
    <name evidence="2" type="ORF">D5S18_03170</name>
</gene>
<dbReference type="Proteomes" id="UP000266677">
    <property type="component" value="Unassembled WGS sequence"/>
</dbReference>
<dbReference type="InterPro" id="IPR001845">
    <property type="entry name" value="HTH_ArsR_DNA-bd_dom"/>
</dbReference>
<sequence length="197" mass="21260">MAAAKGTSASSPIELLLHPVRLRIVHAMADGQPSSTAELCATLPEIPKTTVYRQVGLLADGGILDVVDERRVRGAVERFYRLSRASARIDARAGADMSIEDHRQAFAAAMLTLLGEFNAYLDRPGANPYADRVGYRQGVLWLDQAEHGALGAELRAVLARYLDNTPTAARTPYLTSLISFPNARVAETDSAQDQAPS</sequence>
<comment type="caution">
    <text evidence="2">The sequence shown here is derived from an EMBL/GenBank/DDBJ whole genome shotgun (WGS) entry which is preliminary data.</text>
</comment>